<proteinExistence type="predicted"/>
<organism evidence="2 3">
    <name type="scientific">Streptomyces pseudogriseolus</name>
    <name type="common">Streptomyces gancidicus</name>
    <name type="synonym">Streptomyces rubiginosus</name>
    <dbReference type="NCBI Taxonomy" id="36817"/>
    <lineage>
        <taxon>Bacteria</taxon>
        <taxon>Bacillati</taxon>
        <taxon>Actinomycetota</taxon>
        <taxon>Actinomycetes</taxon>
        <taxon>Kitasatosporales</taxon>
        <taxon>Streptomycetaceae</taxon>
        <taxon>Streptomyces</taxon>
        <taxon>Streptomyces pseudogriseolus group</taxon>
    </lineage>
</organism>
<reference evidence="3" key="1">
    <citation type="journal article" date="2019" name="Int. J. Syst. Evol. Microbiol.">
        <title>The Global Catalogue of Microorganisms (GCM) 10K type strain sequencing project: providing services to taxonomists for standard genome sequencing and annotation.</title>
        <authorList>
            <consortium name="The Broad Institute Genomics Platform"/>
            <consortium name="The Broad Institute Genome Sequencing Center for Infectious Disease"/>
            <person name="Wu L."/>
            <person name="Ma J."/>
        </authorList>
    </citation>
    <scope>NUCLEOTIDE SEQUENCE [LARGE SCALE GENOMIC DNA]</scope>
    <source>
        <strain evidence="3">JCM 4416</strain>
    </source>
</reference>
<evidence type="ECO:0000313" key="3">
    <source>
        <dbReference type="Proteomes" id="UP000597853"/>
    </source>
</evidence>
<sequence>MLASSALLASGCSGGIDPQQLPGVYRNDDGGRIELSADGTFSATRVTTSEGAGPADFGGSWDYEDPGTSDDFVYLGVEDGGLGATGGIQLYVEDQDTLYFQLDPDGPGTQTYDRAD</sequence>
<feature type="region of interest" description="Disordered" evidence="1">
    <location>
        <begin position="1"/>
        <end position="29"/>
    </location>
</feature>
<protein>
    <recommendedName>
        <fullName evidence="4">Secreted protein</fullName>
    </recommendedName>
</protein>
<keyword evidence="3" id="KW-1185">Reference proteome</keyword>
<dbReference type="EMBL" id="BMTX01000001">
    <property type="protein sequence ID" value="GGS29541.1"/>
    <property type="molecule type" value="Genomic_DNA"/>
</dbReference>
<accession>A0ABQ2SI24</accession>
<dbReference type="Proteomes" id="UP000597853">
    <property type="component" value="Unassembled WGS sequence"/>
</dbReference>
<gene>
    <name evidence="2" type="ORF">GCM10010285_05100</name>
</gene>
<evidence type="ECO:0000313" key="2">
    <source>
        <dbReference type="EMBL" id="GGS29541.1"/>
    </source>
</evidence>
<name>A0ABQ2SI24_STREZ</name>
<evidence type="ECO:0000256" key="1">
    <source>
        <dbReference type="SAM" id="MobiDB-lite"/>
    </source>
</evidence>
<evidence type="ECO:0008006" key="4">
    <source>
        <dbReference type="Google" id="ProtNLM"/>
    </source>
</evidence>
<feature type="compositionally biased region" description="Low complexity" evidence="1">
    <location>
        <begin position="1"/>
        <end position="11"/>
    </location>
</feature>
<comment type="caution">
    <text evidence="2">The sequence shown here is derived from an EMBL/GenBank/DDBJ whole genome shotgun (WGS) entry which is preliminary data.</text>
</comment>